<evidence type="ECO:0000313" key="2">
    <source>
        <dbReference type="EMBL" id="EHO70674.1"/>
    </source>
</evidence>
<keyword evidence="1" id="KW-0472">Membrane</keyword>
<dbReference type="OrthoDB" id="9986237at2"/>
<keyword evidence="3" id="KW-1185">Reference proteome</keyword>
<keyword evidence="1" id="KW-1133">Transmembrane helix</keyword>
<feature type="transmembrane region" description="Helical" evidence="1">
    <location>
        <begin position="98"/>
        <end position="121"/>
    </location>
</feature>
<feature type="transmembrane region" description="Helical" evidence="1">
    <location>
        <begin position="67"/>
        <end position="86"/>
    </location>
</feature>
<dbReference type="PATRIC" id="fig|999422.3.peg.1340"/>
<feature type="transmembrane region" description="Helical" evidence="1">
    <location>
        <begin position="29"/>
        <end position="46"/>
    </location>
</feature>
<name>H1HMF6_9BACT</name>
<dbReference type="RefSeq" id="WP_008565231.1">
    <property type="nucleotide sequence ID" value="NZ_JH594503.1"/>
</dbReference>
<keyword evidence="1" id="KW-0812">Transmembrane</keyword>
<dbReference type="STRING" id="999422.HMPREF9944_01293"/>
<comment type="caution">
    <text evidence="2">The sequence shown here is derived from an EMBL/GenBank/DDBJ whole genome shotgun (WGS) entry which is preliminary data.</text>
</comment>
<gene>
    <name evidence="2" type="ORF">HMPREF9944_01293</name>
</gene>
<evidence type="ECO:0000256" key="1">
    <source>
        <dbReference type="SAM" id="Phobius"/>
    </source>
</evidence>
<accession>H1HMF6</accession>
<dbReference type="HOGENOM" id="CLU_836397_0_0_10"/>
<reference evidence="2 3" key="1">
    <citation type="submission" date="2011-12" db="EMBL/GenBank/DDBJ databases">
        <title>The Genome Sequence of Prevotella maculosa OT 289.</title>
        <authorList>
            <consortium name="The Broad Institute Genome Sequencing Platform"/>
            <person name="Earl A."/>
            <person name="Ward D."/>
            <person name="Feldgarden M."/>
            <person name="Gevers D."/>
            <person name="Izard J."/>
            <person name="Blanton J.M."/>
            <person name="Mathney J."/>
            <person name="Tanner A.C."/>
            <person name="Dewhirst F.E."/>
            <person name="Young S.K."/>
            <person name="Zeng Q."/>
            <person name="Gargeya S."/>
            <person name="Fitzgerald M."/>
            <person name="Haas B."/>
            <person name="Abouelleil A."/>
            <person name="Alvarado L."/>
            <person name="Arachchi H.M."/>
            <person name="Berlin A."/>
            <person name="Chapman S.B."/>
            <person name="Gearin G."/>
            <person name="Goldberg J."/>
            <person name="Griggs A."/>
            <person name="Gujja S."/>
            <person name="Hansen M."/>
            <person name="Heiman D."/>
            <person name="Howarth C."/>
            <person name="Larimer J."/>
            <person name="Lui A."/>
            <person name="MacDonald P.J.P."/>
            <person name="McCowen C."/>
            <person name="Montmayeur A."/>
            <person name="Murphy C."/>
            <person name="Neiman D."/>
            <person name="Pearson M."/>
            <person name="Priest M."/>
            <person name="Roberts A."/>
            <person name="Saif S."/>
            <person name="Shea T."/>
            <person name="Sisk P."/>
            <person name="Stolte C."/>
            <person name="Sykes S."/>
            <person name="Wortman J."/>
            <person name="Nusbaum C."/>
            <person name="Birren B."/>
        </authorList>
    </citation>
    <scope>NUCLEOTIDE SEQUENCE [LARGE SCALE GENOMIC DNA]</scope>
    <source>
        <strain evidence="2 3">OT 289</strain>
    </source>
</reference>
<organism evidence="2 3">
    <name type="scientific">Segatella maculosa OT 289</name>
    <dbReference type="NCBI Taxonomy" id="999422"/>
    <lineage>
        <taxon>Bacteria</taxon>
        <taxon>Pseudomonadati</taxon>
        <taxon>Bacteroidota</taxon>
        <taxon>Bacteroidia</taxon>
        <taxon>Bacteroidales</taxon>
        <taxon>Prevotellaceae</taxon>
        <taxon>Segatella</taxon>
    </lineage>
</organism>
<feature type="transmembrane region" description="Helical" evidence="1">
    <location>
        <begin position="7"/>
        <end position="23"/>
    </location>
</feature>
<dbReference type="Proteomes" id="UP000003167">
    <property type="component" value="Unassembled WGS sequence"/>
</dbReference>
<dbReference type="EMBL" id="AGEK01000025">
    <property type="protein sequence ID" value="EHO70674.1"/>
    <property type="molecule type" value="Genomic_DNA"/>
</dbReference>
<protein>
    <submittedName>
        <fullName evidence="2">Uncharacterized protein</fullName>
    </submittedName>
</protein>
<evidence type="ECO:0000313" key="3">
    <source>
        <dbReference type="Proteomes" id="UP000003167"/>
    </source>
</evidence>
<dbReference type="AlphaFoldDB" id="H1HMF6"/>
<proteinExistence type="predicted"/>
<sequence>MRRLDRIAFVIGAIACGFSFFDPADNQGLVWGILLMIPTVIIRLTKFECIENWCWQHYRLVETTKQITAFLLWGVALFVIGSMFLGSLKGSPRNAMPLVFLMLLMLFTAIRQRYSILYWWYKRQFFGHKEVSSVCLENGYDSYGREIKAWFGYKTTTKRYTISKKFIHLNPVDTTLHLRRLMAEVARLRPDFPQTVHWQMKREGPFQAAFYVNIPWKELSKHRLSALRKLCLRLEEQQFHGCYYFHHKEMYAGELWAVVQDDLLLAFVYREKGRWWYQKDNNRDDYPDDLPTEVKDDLYCYDGVFSDLLTEDMMITKEEWERILETAMQETK</sequence>